<evidence type="ECO:0000259" key="1">
    <source>
        <dbReference type="Pfam" id="PF14111"/>
    </source>
</evidence>
<evidence type="ECO:0000313" key="3">
    <source>
        <dbReference type="Proteomes" id="UP001396334"/>
    </source>
</evidence>
<evidence type="ECO:0000313" key="2">
    <source>
        <dbReference type="EMBL" id="KAK9010296.1"/>
    </source>
</evidence>
<organism evidence="2 3">
    <name type="scientific">Hibiscus sabdariffa</name>
    <name type="common">roselle</name>
    <dbReference type="NCBI Taxonomy" id="183260"/>
    <lineage>
        <taxon>Eukaryota</taxon>
        <taxon>Viridiplantae</taxon>
        <taxon>Streptophyta</taxon>
        <taxon>Embryophyta</taxon>
        <taxon>Tracheophyta</taxon>
        <taxon>Spermatophyta</taxon>
        <taxon>Magnoliopsida</taxon>
        <taxon>eudicotyledons</taxon>
        <taxon>Gunneridae</taxon>
        <taxon>Pentapetalae</taxon>
        <taxon>rosids</taxon>
        <taxon>malvids</taxon>
        <taxon>Malvales</taxon>
        <taxon>Malvaceae</taxon>
        <taxon>Malvoideae</taxon>
        <taxon>Hibiscus</taxon>
    </lineage>
</organism>
<accession>A0ABR2RBZ4</accession>
<feature type="domain" description="DUF4283" evidence="1">
    <location>
        <begin position="50"/>
        <end position="108"/>
    </location>
</feature>
<reference evidence="2 3" key="1">
    <citation type="journal article" date="2024" name="G3 (Bethesda)">
        <title>Genome assembly of Hibiscus sabdariffa L. provides insights into metabolisms of medicinal natural products.</title>
        <authorList>
            <person name="Kim T."/>
        </authorList>
    </citation>
    <scope>NUCLEOTIDE SEQUENCE [LARGE SCALE GENOMIC DNA]</scope>
    <source>
        <strain evidence="2">TK-2024</strain>
        <tissue evidence="2">Old leaves</tissue>
    </source>
</reference>
<dbReference type="Pfam" id="PF14111">
    <property type="entry name" value="DUF4283"/>
    <property type="match status" value="1"/>
</dbReference>
<dbReference type="Proteomes" id="UP001396334">
    <property type="component" value="Unassembled WGS sequence"/>
</dbReference>
<protein>
    <recommendedName>
        <fullName evidence="1">DUF4283 domain-containing protein</fullName>
    </recommendedName>
</protein>
<sequence length="113" mass="12976">MVVHLNTMLAKLQFTDDEQAAIIDTMLYRMFPWLLMLNLVLSPKLVSETSFIRVFTNLWADEHVEIFPLKSGVFLFKFLTEKDSLNILKGGPWIFDGEPIVLVRFVPSMALGD</sequence>
<dbReference type="InterPro" id="IPR025558">
    <property type="entry name" value="DUF4283"/>
</dbReference>
<dbReference type="EMBL" id="JBBPBN010000024">
    <property type="protein sequence ID" value="KAK9010296.1"/>
    <property type="molecule type" value="Genomic_DNA"/>
</dbReference>
<keyword evidence="3" id="KW-1185">Reference proteome</keyword>
<gene>
    <name evidence="2" type="ORF">V6N11_036807</name>
</gene>
<comment type="caution">
    <text evidence="2">The sequence shown here is derived from an EMBL/GenBank/DDBJ whole genome shotgun (WGS) entry which is preliminary data.</text>
</comment>
<name>A0ABR2RBZ4_9ROSI</name>
<proteinExistence type="predicted"/>